<reference evidence="2 4" key="1">
    <citation type="submission" date="2016-09" db="EMBL/GenBank/DDBJ databases">
        <title>genome sequences of unsequenced Mycobacteria.</title>
        <authorList>
            <person name="Greninger A.L."/>
            <person name="Jerome K.R."/>
            <person name="Mcnair B."/>
            <person name="Wallis C."/>
            <person name="Fang F."/>
        </authorList>
    </citation>
    <scope>NUCLEOTIDE SEQUENCE [LARGE SCALE GENOMIC DNA]</scope>
    <source>
        <strain evidence="2 4">BM1</strain>
    </source>
</reference>
<reference evidence="3 5" key="2">
    <citation type="submission" date="2017-10" db="EMBL/GenBank/DDBJ databases">
        <title>The new phylogeny of genus Mycobacterium.</title>
        <authorList>
            <person name="Tortoli E."/>
            <person name="Trovato A."/>
            <person name="Cirillo D.M."/>
        </authorList>
    </citation>
    <scope>NUCLEOTIDE SEQUENCE [LARGE SCALE GENOMIC DNA]</scope>
    <source>
        <strain evidence="3 5">IP141170001</strain>
    </source>
</reference>
<evidence type="ECO:0000313" key="5">
    <source>
        <dbReference type="Proteomes" id="UP000220340"/>
    </source>
</evidence>
<dbReference type="Gene3D" id="3.40.50.2000">
    <property type="entry name" value="Glycogen Phosphorylase B"/>
    <property type="match status" value="2"/>
</dbReference>
<dbReference type="InterPro" id="IPR002213">
    <property type="entry name" value="UDP_glucos_trans"/>
</dbReference>
<evidence type="ECO:0000313" key="2">
    <source>
        <dbReference type="EMBL" id="OPE54877.1"/>
    </source>
</evidence>
<organism evidence="2 4">
    <name type="scientific">Mycolicibacterium diernhoferi</name>
    <dbReference type="NCBI Taxonomy" id="1801"/>
    <lineage>
        <taxon>Bacteria</taxon>
        <taxon>Bacillati</taxon>
        <taxon>Actinomycetota</taxon>
        <taxon>Actinomycetes</taxon>
        <taxon>Mycobacteriales</taxon>
        <taxon>Mycobacteriaceae</taxon>
        <taxon>Mycolicibacterium</taxon>
    </lineage>
</organism>
<dbReference type="AlphaFoldDB" id="A0A1Q4HFV1"/>
<dbReference type="GO" id="GO:0008194">
    <property type="term" value="F:UDP-glycosyltransferase activity"/>
    <property type="evidence" value="ECO:0007669"/>
    <property type="project" value="InterPro"/>
</dbReference>
<dbReference type="RefSeq" id="WP_073855873.1">
    <property type="nucleotide sequence ID" value="NZ_BAAATC010000019.1"/>
</dbReference>
<dbReference type="PANTHER" id="PTHR48050:SF13">
    <property type="entry name" value="STEROL 3-BETA-GLUCOSYLTRANSFERASE UGT80A2"/>
    <property type="match status" value="1"/>
</dbReference>
<sequence>MSTILAYTSPSLGNLYPIAALLSELHRRGHRIVLRTHTAGLPVGRGAGFDVAAVDPRVEAVAMTDWMARTGWQGIKTGFGVFAERAALEVGDLQAAIAAERPDALVIDTNCWGASAVAEATGLPWASFWPYPPYLSSPAVPPFGLGLRPRADLFGRLRDRGVATAVGGLLDRSMITPLGRVYRELGIRPISSADDFVRRAPLMLVATAEPFEYPRPDWGDRVVLIGPCELGEPPVADGPDTGPAPDDDRPVVLVTTSSEHQRDDVLPTTALAALADEPMRVVATYPCGIPEGLDIPDNATVHGFAAHGRWLDHAVCAVTHGGMGVTQKALARGVPVCAVPFGRDQFEVARRIEISRSGTRLVSRRLTAPRLRAKVLEAMAMTDGARRVAAGFAAAGGARRGADVLERRLLGIAAAGG</sequence>
<dbReference type="Proteomes" id="UP000220340">
    <property type="component" value="Unassembled WGS sequence"/>
</dbReference>
<dbReference type="OrthoDB" id="6620093at2"/>
<dbReference type="InterPro" id="IPR050426">
    <property type="entry name" value="Glycosyltransferase_28"/>
</dbReference>
<dbReference type="EMBL" id="MIJD01000059">
    <property type="protein sequence ID" value="OPE54877.1"/>
    <property type="molecule type" value="Genomic_DNA"/>
</dbReference>
<dbReference type="Pfam" id="PF06722">
    <property type="entry name" value="EryCIII-like_C"/>
    <property type="match status" value="1"/>
</dbReference>
<dbReference type="Proteomes" id="UP000191039">
    <property type="component" value="Unassembled WGS sequence"/>
</dbReference>
<gene>
    <name evidence="2" type="ORF">BV510_08055</name>
    <name evidence="3" type="ORF">CRI78_12690</name>
</gene>
<accession>A0A1Q4HFV1</accession>
<keyword evidence="5" id="KW-1185">Reference proteome</keyword>
<protein>
    <submittedName>
        <fullName evidence="2">Glycosyl transferase</fullName>
    </submittedName>
    <submittedName>
        <fullName evidence="3">Glycosyltransferase</fullName>
    </submittedName>
</protein>
<dbReference type="GO" id="GO:0017000">
    <property type="term" value="P:antibiotic biosynthetic process"/>
    <property type="evidence" value="ECO:0007669"/>
    <property type="project" value="UniProtKB-ARBA"/>
</dbReference>
<dbReference type="CDD" id="cd03784">
    <property type="entry name" value="GT1_Gtf-like"/>
    <property type="match status" value="1"/>
</dbReference>
<evidence type="ECO:0000259" key="1">
    <source>
        <dbReference type="Pfam" id="PF06722"/>
    </source>
</evidence>
<evidence type="ECO:0000313" key="4">
    <source>
        <dbReference type="Proteomes" id="UP000191039"/>
    </source>
</evidence>
<comment type="caution">
    <text evidence="2">The sequence shown here is derived from an EMBL/GenBank/DDBJ whole genome shotgun (WGS) entry which is preliminary data.</text>
</comment>
<name>A0A1Q4HFV1_9MYCO</name>
<evidence type="ECO:0000313" key="3">
    <source>
        <dbReference type="EMBL" id="PEG54192.1"/>
    </source>
</evidence>
<dbReference type="SUPFAM" id="SSF53756">
    <property type="entry name" value="UDP-Glycosyltransferase/glycogen phosphorylase"/>
    <property type="match status" value="1"/>
</dbReference>
<dbReference type="GO" id="GO:0016758">
    <property type="term" value="F:hexosyltransferase activity"/>
    <property type="evidence" value="ECO:0007669"/>
    <property type="project" value="UniProtKB-ARBA"/>
</dbReference>
<dbReference type="EMBL" id="PDCR01000014">
    <property type="protein sequence ID" value="PEG54192.1"/>
    <property type="molecule type" value="Genomic_DNA"/>
</dbReference>
<proteinExistence type="predicted"/>
<dbReference type="PANTHER" id="PTHR48050">
    <property type="entry name" value="STEROL 3-BETA-GLUCOSYLTRANSFERASE"/>
    <property type="match status" value="1"/>
</dbReference>
<dbReference type="InterPro" id="IPR010610">
    <property type="entry name" value="EryCIII-like_C"/>
</dbReference>
<feature type="domain" description="Erythromycin biosynthesis protein CIII-like C-terminal" evidence="1">
    <location>
        <begin position="272"/>
        <end position="394"/>
    </location>
</feature>
<keyword evidence="2" id="KW-0808">Transferase</keyword>
<dbReference type="STRING" id="1801.BRW64_08925"/>